<dbReference type="AlphaFoldDB" id="K2Q9Z7"/>
<accession>K2Q9Z7</accession>
<dbReference type="PROSITE" id="PS50005">
    <property type="entry name" value="TPR"/>
    <property type="match status" value="3"/>
</dbReference>
<dbReference type="RefSeq" id="WP_004031969.1">
    <property type="nucleotide sequence ID" value="NZ_AMPO01000013.1"/>
</dbReference>
<sequence length="320" mass="37351">MSSWNLKQLFFIAIASVFWVLSFIFNNFLQLILFLGFVFILPFILNKFFTKYDDRVYIVIVTSILLLSTIFYSIWTKNSDLFNIGTYTPFLAGLIFAFELTWDRRKYYEKITIFRKGIEFLEEKKFTEALDKFDETLELDPKYLPASINRALTLGFLERHNEAINASNDILLRHPNNFIVLNLKAHALLKVGKCDEALEIVERTLKEPSLDDNLLFVALVNKGEILFEKGSYHETIEYYEQALEKVPLKKTWKLQGSNISLTVLNYEIAKVWFSKGNAYQKLQQLDEALNSFEEALKLDPENQEVLKAKKELLGLMNYVL</sequence>
<dbReference type="SMART" id="SM00028">
    <property type="entry name" value="TPR"/>
    <property type="match status" value="5"/>
</dbReference>
<name>K2Q9Z7_METFP</name>
<dbReference type="Pfam" id="PF13432">
    <property type="entry name" value="TPR_16"/>
    <property type="match status" value="1"/>
</dbReference>
<evidence type="ECO:0000256" key="4">
    <source>
        <dbReference type="SAM" id="Phobius"/>
    </source>
</evidence>
<evidence type="ECO:0000313" key="6">
    <source>
        <dbReference type="Proteomes" id="UP000007360"/>
    </source>
</evidence>
<dbReference type="EMBL" id="AMPO01000013">
    <property type="protein sequence ID" value="EKF84771.1"/>
    <property type="molecule type" value="Genomic_DNA"/>
</dbReference>
<feature type="transmembrane region" description="Helical" evidence="4">
    <location>
        <begin position="56"/>
        <end position="75"/>
    </location>
</feature>
<dbReference type="Proteomes" id="UP000007360">
    <property type="component" value="Unassembled WGS sequence"/>
</dbReference>
<dbReference type="OrthoDB" id="66915at2157"/>
<feature type="repeat" description="TPR" evidence="3">
    <location>
        <begin position="110"/>
        <end position="143"/>
    </location>
</feature>
<proteinExistence type="predicted"/>
<keyword evidence="1" id="KW-0677">Repeat</keyword>
<dbReference type="SUPFAM" id="SSF48452">
    <property type="entry name" value="TPR-like"/>
    <property type="match status" value="1"/>
</dbReference>
<dbReference type="PATRIC" id="fig|1204725.3.peg.2450"/>
<evidence type="ECO:0000256" key="2">
    <source>
        <dbReference type="ARBA" id="ARBA00022803"/>
    </source>
</evidence>
<dbReference type="PANTHER" id="PTHR44943">
    <property type="entry name" value="CELLULOSE SYNTHASE OPERON PROTEIN C"/>
    <property type="match status" value="1"/>
</dbReference>
<organism evidence="5 6">
    <name type="scientific">Methanobacterium formicicum (strain DSM 3637 / PP1)</name>
    <dbReference type="NCBI Taxonomy" id="1204725"/>
    <lineage>
        <taxon>Archaea</taxon>
        <taxon>Methanobacteriati</taxon>
        <taxon>Methanobacteriota</taxon>
        <taxon>Methanomada group</taxon>
        <taxon>Methanobacteria</taxon>
        <taxon>Methanobacteriales</taxon>
        <taxon>Methanobacteriaceae</taxon>
        <taxon>Methanobacterium</taxon>
    </lineage>
</organism>
<dbReference type="PANTHER" id="PTHR44943:SF4">
    <property type="entry name" value="TPR REPEAT-CONTAINING PROTEIN MJ0798"/>
    <property type="match status" value="1"/>
</dbReference>
<keyword evidence="4" id="KW-0812">Transmembrane</keyword>
<reference evidence="5 6" key="1">
    <citation type="journal article" date="2012" name="J. Bacteriol.">
        <title>Draft genome sequence of Methanobacterium formicicum DSM 3637, an archaebacterium isolated from the methane producer amoeba Pelomyxa palustris.</title>
        <authorList>
            <person name="Gutierrez G."/>
        </authorList>
    </citation>
    <scope>NUCLEOTIDE SEQUENCE [LARGE SCALE GENOMIC DNA]</scope>
    <source>
        <strain evidence="6">DSM 3637 / PP1</strain>
    </source>
</reference>
<dbReference type="InterPro" id="IPR019734">
    <property type="entry name" value="TPR_rpt"/>
</dbReference>
<feature type="transmembrane region" description="Helical" evidence="4">
    <location>
        <begin position="9"/>
        <end position="25"/>
    </location>
</feature>
<evidence type="ECO:0000256" key="3">
    <source>
        <dbReference type="PROSITE-ProRule" id="PRU00339"/>
    </source>
</evidence>
<protein>
    <submittedName>
        <fullName evidence="5">Uncharacterized protein</fullName>
    </submittedName>
</protein>
<feature type="repeat" description="TPR" evidence="3">
    <location>
        <begin position="269"/>
        <end position="302"/>
    </location>
</feature>
<feature type="repeat" description="TPR" evidence="3">
    <location>
        <begin position="216"/>
        <end position="249"/>
    </location>
</feature>
<dbReference type="Gene3D" id="1.25.40.10">
    <property type="entry name" value="Tetratricopeptide repeat domain"/>
    <property type="match status" value="2"/>
</dbReference>
<gene>
    <name evidence="5" type="ORF">A994_12196</name>
</gene>
<dbReference type="InterPro" id="IPR011990">
    <property type="entry name" value="TPR-like_helical_dom_sf"/>
</dbReference>
<dbReference type="Pfam" id="PF00515">
    <property type="entry name" value="TPR_1"/>
    <property type="match status" value="1"/>
</dbReference>
<feature type="transmembrane region" description="Helical" evidence="4">
    <location>
        <begin position="81"/>
        <end position="102"/>
    </location>
</feature>
<comment type="caution">
    <text evidence="5">The sequence shown here is derived from an EMBL/GenBank/DDBJ whole genome shotgun (WGS) entry which is preliminary data.</text>
</comment>
<keyword evidence="6" id="KW-1185">Reference proteome</keyword>
<evidence type="ECO:0000313" key="5">
    <source>
        <dbReference type="EMBL" id="EKF84771.1"/>
    </source>
</evidence>
<evidence type="ECO:0000256" key="1">
    <source>
        <dbReference type="ARBA" id="ARBA00022737"/>
    </source>
</evidence>
<dbReference type="PROSITE" id="PS50293">
    <property type="entry name" value="TPR_REGION"/>
    <property type="match status" value="1"/>
</dbReference>
<dbReference type="InterPro" id="IPR051685">
    <property type="entry name" value="Ycf3/AcsC/BcsC/TPR_MFPF"/>
</dbReference>
<keyword evidence="4" id="KW-0472">Membrane</keyword>
<keyword evidence="4" id="KW-1133">Transmembrane helix</keyword>
<keyword evidence="2 3" id="KW-0802">TPR repeat</keyword>